<evidence type="ECO:0000256" key="4">
    <source>
        <dbReference type="SAM" id="MobiDB-lite"/>
    </source>
</evidence>
<proteinExistence type="predicted"/>
<dbReference type="SUPFAM" id="SSF52540">
    <property type="entry name" value="P-loop containing nucleoside triphosphate hydrolases"/>
    <property type="match status" value="1"/>
</dbReference>
<name>A0A8J4BAQ3_9CHLO</name>
<feature type="region of interest" description="Disordered" evidence="4">
    <location>
        <begin position="14"/>
        <end position="70"/>
    </location>
</feature>
<protein>
    <submittedName>
        <fullName evidence="5">Uncharacterized protein</fullName>
    </submittedName>
</protein>
<dbReference type="PANTHER" id="PTHR45641:SF19">
    <property type="entry name" value="NEPHROCYSTIN-3"/>
    <property type="match status" value="1"/>
</dbReference>
<dbReference type="InterPro" id="IPR027417">
    <property type="entry name" value="P-loop_NTPase"/>
</dbReference>
<comment type="caution">
    <text evidence="5">The sequence shown here is derived from an EMBL/GenBank/DDBJ whole genome shotgun (WGS) entry which is preliminary data.</text>
</comment>
<organism evidence="5 6">
    <name type="scientific">Volvox africanus</name>
    <dbReference type="NCBI Taxonomy" id="51714"/>
    <lineage>
        <taxon>Eukaryota</taxon>
        <taxon>Viridiplantae</taxon>
        <taxon>Chlorophyta</taxon>
        <taxon>core chlorophytes</taxon>
        <taxon>Chlorophyceae</taxon>
        <taxon>CS clade</taxon>
        <taxon>Chlamydomonadales</taxon>
        <taxon>Volvocaceae</taxon>
        <taxon>Volvox</taxon>
    </lineage>
</organism>
<keyword evidence="1" id="KW-0677">Repeat</keyword>
<evidence type="ECO:0000313" key="5">
    <source>
        <dbReference type="EMBL" id="GIL57054.1"/>
    </source>
</evidence>
<evidence type="ECO:0000313" key="6">
    <source>
        <dbReference type="Proteomes" id="UP000747399"/>
    </source>
</evidence>
<dbReference type="Gene3D" id="3.40.50.300">
    <property type="entry name" value="P-loop containing nucleotide triphosphate hydrolases"/>
    <property type="match status" value="1"/>
</dbReference>
<accession>A0A8J4BAQ3</accession>
<feature type="repeat" description="TPR" evidence="3">
    <location>
        <begin position="1129"/>
        <end position="1162"/>
    </location>
</feature>
<dbReference type="SMART" id="SM00028">
    <property type="entry name" value="TPR"/>
    <property type="match status" value="4"/>
</dbReference>
<dbReference type="SUPFAM" id="SSF48452">
    <property type="entry name" value="TPR-like"/>
    <property type="match status" value="1"/>
</dbReference>
<dbReference type="Pfam" id="PF13424">
    <property type="entry name" value="TPR_12"/>
    <property type="match status" value="2"/>
</dbReference>
<sequence length="1200" mass="132867">MGKYQSLAYKCCPCLKSTDTNSDPENEGKKPQPPGPLKGPDVGGSTVGQGAAATAQDALPSPVQSGENRDNYEEAIETFKKVAELRSDGWMSEKGPYLLGKMEELKGVLDLVNIIPPPGGQIIDVTLRVMKAALGVYVNMNNCYGLAGQAAKVAELVLRYRDSLTGKEGLVKECFEHVLVVIKKVEAFVVCFSQTDGMSKVKRVLRVVTAKTTCEALSRELVGAMTALKDATHLDMHEGIQALANRAFEEDAEGERVASALRAAEQECGGIDKLADRLAQDDGYRQKLFQELYKSGGTLLVANLQSILLEKVDDIKKIVEGPPINIRHPLLQVFWTDHFRGKISVEWGTFWDAFPNRLNTPDKPELVQLLQQHQNREAFQVAIEDGRNIAGVSVEELSAHFEEHTDLLTKAKALVMEGLHRITPASCRVHQPVDHFRGRSKELQELRAFVDSDGPRDRCLVISGDIGLGKAELAYKACEETVRAGLAPGGTFQVYEDTIAAGPNLFVSGFLDAFGCPAGQPPGMEALRTRLNQLANAAGSRQPRMLLLIDHADNVLQHDGGKEKLDELLKLALRKLPGLKVIITCRKDPALAVYEQYPPKLFDLQHGLGLEESVEVLEALCPALARDRDQFREILQDVASKVNGVPRMLLLVGLYLNRKEPQQLPEELRTVANSFVNLESDGGFQSLIAAQVFKAVMALSNAERQDLLCLCLFPSAFTDEAVEKVLDAEDRLAGLERLRQAGLVRCPSDATYEVQVVIRNGCRAMLENRRMLRDLKLDYRVLMDDAQRFLLEYARQLQSISFETYITSAAKAFRLAQKEKHNIEQALRLPRLFSELTMQLEMKVWPPELSKACCDPLVGMMMQLPIVNVYDAFSVKAIVQELRMVFRQLKHQAGQVACTVVESWCRWQIGDAKQLDSDYLGKVLEKVNDALSNSTGDERLLQAGILGLRSLGCIARKLRFLDTSVEHLERARKLLKNAPAELKNAKWFKIEEILVNIELSGALDYMGQKGIERGLEEVTEDGTRLVEQLFVEGGQGDSRHPLRALSYEKKGYVLKALGKHEEAIEAHRNALDIRMHVFGKAHVEVATSLNQIGLSFAELKGFDGQAEEALLEALRIRRTTLGSDHEWVANVQVHLGKLYQRRGDCSKAEAAFRDAIQIYEDKGLSKRAAEPKKELDRVLAQHLGQSTPAAAGGGNGAAAD</sequence>
<dbReference type="Proteomes" id="UP000747399">
    <property type="component" value="Unassembled WGS sequence"/>
</dbReference>
<dbReference type="InterPro" id="IPR011990">
    <property type="entry name" value="TPR-like_helical_dom_sf"/>
</dbReference>
<keyword evidence="6" id="KW-1185">Reference proteome</keyword>
<dbReference type="PROSITE" id="PS50005">
    <property type="entry name" value="TPR"/>
    <property type="match status" value="1"/>
</dbReference>
<reference evidence="5" key="1">
    <citation type="journal article" date="2021" name="Proc. Natl. Acad. Sci. U.S.A.">
        <title>Three genomes in the algal genus Volvox reveal the fate of a haploid sex-determining region after a transition to homothallism.</title>
        <authorList>
            <person name="Yamamoto K."/>
            <person name="Hamaji T."/>
            <person name="Kawai-Toyooka H."/>
            <person name="Matsuzaki R."/>
            <person name="Takahashi F."/>
            <person name="Nishimura Y."/>
            <person name="Kawachi M."/>
            <person name="Noguchi H."/>
            <person name="Minakuchi Y."/>
            <person name="Umen J.G."/>
            <person name="Toyoda A."/>
            <person name="Nozaki H."/>
        </authorList>
    </citation>
    <scope>NUCLEOTIDE SEQUENCE</scope>
    <source>
        <strain evidence="5">NIES-3780</strain>
    </source>
</reference>
<evidence type="ECO:0000256" key="1">
    <source>
        <dbReference type="ARBA" id="ARBA00022737"/>
    </source>
</evidence>
<dbReference type="InterPro" id="IPR019734">
    <property type="entry name" value="TPR_rpt"/>
</dbReference>
<evidence type="ECO:0000256" key="2">
    <source>
        <dbReference type="ARBA" id="ARBA00022803"/>
    </source>
</evidence>
<feature type="region of interest" description="Disordered" evidence="4">
    <location>
        <begin position="1166"/>
        <end position="1200"/>
    </location>
</feature>
<keyword evidence="2 3" id="KW-0802">TPR repeat</keyword>
<feature type="compositionally biased region" description="Gly residues" evidence="4">
    <location>
        <begin position="1191"/>
        <end position="1200"/>
    </location>
</feature>
<dbReference type="Gene3D" id="1.25.40.10">
    <property type="entry name" value="Tetratricopeptide repeat domain"/>
    <property type="match status" value="1"/>
</dbReference>
<evidence type="ECO:0000256" key="3">
    <source>
        <dbReference type="PROSITE-ProRule" id="PRU00339"/>
    </source>
</evidence>
<dbReference type="AlphaFoldDB" id="A0A8J4BAQ3"/>
<feature type="compositionally biased region" description="Basic and acidic residues" evidence="4">
    <location>
        <begin position="1166"/>
        <end position="1179"/>
    </location>
</feature>
<gene>
    <name evidence="5" type="ORF">Vafri_12350</name>
</gene>
<dbReference type="PANTHER" id="PTHR45641">
    <property type="entry name" value="TETRATRICOPEPTIDE REPEAT PROTEIN (AFU_ORTHOLOGUE AFUA_6G03870)"/>
    <property type="match status" value="1"/>
</dbReference>
<dbReference type="EMBL" id="BNCO01000026">
    <property type="protein sequence ID" value="GIL57054.1"/>
    <property type="molecule type" value="Genomic_DNA"/>
</dbReference>